<dbReference type="PANTHER" id="PTHR43792:SF1">
    <property type="entry name" value="N-ACETYLTRANSFERASE DOMAIN-CONTAINING PROTEIN"/>
    <property type="match status" value="1"/>
</dbReference>
<reference evidence="2" key="4">
    <citation type="submission" date="2023-01" db="EMBL/GenBank/DDBJ databases">
        <title>Draft genome sequence of Aliivibrio sifiae strain NBRC 105001.</title>
        <authorList>
            <person name="Sun Q."/>
            <person name="Mori K."/>
        </authorList>
    </citation>
    <scope>NUCLEOTIDE SEQUENCE</scope>
    <source>
        <strain evidence="2">NBRC 105001</strain>
    </source>
</reference>
<dbReference type="RefSeq" id="WP_170066758.1">
    <property type="nucleotide sequence ID" value="NZ_BSOU01000023.1"/>
</dbReference>
<dbReference type="EMBL" id="MSCP01000002">
    <property type="protein sequence ID" value="PQJ87484.1"/>
    <property type="molecule type" value="Genomic_DNA"/>
</dbReference>
<evidence type="ECO:0000313" key="5">
    <source>
        <dbReference type="Proteomes" id="UP001156660"/>
    </source>
</evidence>
<feature type="domain" description="N-acetyltransferase" evidence="1">
    <location>
        <begin position="7"/>
        <end position="164"/>
    </location>
</feature>
<evidence type="ECO:0000259" key="1">
    <source>
        <dbReference type="PROSITE" id="PS51186"/>
    </source>
</evidence>
<dbReference type="EMBL" id="BSOU01000023">
    <property type="protein sequence ID" value="GLR77153.1"/>
    <property type="molecule type" value="Genomic_DNA"/>
</dbReference>
<organism evidence="3 4">
    <name type="scientific">Aliivibrio sifiae</name>
    <dbReference type="NCBI Taxonomy" id="566293"/>
    <lineage>
        <taxon>Bacteria</taxon>
        <taxon>Pseudomonadati</taxon>
        <taxon>Pseudomonadota</taxon>
        <taxon>Gammaproteobacteria</taxon>
        <taxon>Vibrionales</taxon>
        <taxon>Vibrionaceae</taxon>
        <taxon>Aliivibrio</taxon>
    </lineage>
</organism>
<dbReference type="PANTHER" id="PTHR43792">
    <property type="entry name" value="GNAT FAMILY, PUTATIVE (AFU_ORTHOLOGUE AFUA_3G00765)-RELATED-RELATED"/>
    <property type="match status" value="1"/>
</dbReference>
<dbReference type="Proteomes" id="UP001156660">
    <property type="component" value="Unassembled WGS sequence"/>
</dbReference>
<dbReference type="Proteomes" id="UP000239273">
    <property type="component" value="Unassembled WGS sequence"/>
</dbReference>
<name>A0A2S7X7Z7_9GAMM</name>
<reference evidence="5" key="3">
    <citation type="journal article" date="2019" name="Int. J. Syst. Evol. Microbiol.">
        <title>The Global Catalogue of Microorganisms (GCM) 10K type strain sequencing project: providing services to taxonomists for standard genome sequencing and annotation.</title>
        <authorList>
            <consortium name="The Broad Institute Genomics Platform"/>
            <consortium name="The Broad Institute Genome Sequencing Center for Infectious Disease"/>
            <person name="Wu L."/>
            <person name="Ma J."/>
        </authorList>
    </citation>
    <scope>NUCLEOTIDE SEQUENCE [LARGE SCALE GENOMIC DNA]</scope>
    <source>
        <strain evidence="5">NBRC 105001</strain>
    </source>
</reference>
<dbReference type="InterPro" id="IPR016181">
    <property type="entry name" value="Acyl_CoA_acyltransferase"/>
</dbReference>
<comment type="caution">
    <text evidence="3">The sequence shown here is derived from an EMBL/GenBank/DDBJ whole genome shotgun (WGS) entry which is preliminary data.</text>
</comment>
<dbReference type="InterPro" id="IPR000182">
    <property type="entry name" value="GNAT_dom"/>
</dbReference>
<evidence type="ECO:0000313" key="4">
    <source>
        <dbReference type="Proteomes" id="UP000239273"/>
    </source>
</evidence>
<dbReference type="Gene3D" id="3.40.630.30">
    <property type="match status" value="1"/>
</dbReference>
<reference evidence="2" key="1">
    <citation type="journal article" date="2014" name="Int. J. Syst. Evol. Microbiol.">
        <title>Complete genome of a new Firmicutes species belonging to the dominant human colonic microbiota ('Ruminococcus bicirculans') reveals two chromosomes and a selective capacity to utilize plant glucans.</title>
        <authorList>
            <consortium name="NISC Comparative Sequencing Program"/>
            <person name="Wegmann U."/>
            <person name="Louis P."/>
            <person name="Goesmann A."/>
            <person name="Henrissat B."/>
            <person name="Duncan S.H."/>
            <person name="Flint H.J."/>
        </authorList>
    </citation>
    <scope>NUCLEOTIDE SEQUENCE</scope>
    <source>
        <strain evidence="2">NBRC 105001</strain>
    </source>
</reference>
<dbReference type="GO" id="GO:0016747">
    <property type="term" value="F:acyltransferase activity, transferring groups other than amino-acyl groups"/>
    <property type="evidence" value="ECO:0007669"/>
    <property type="project" value="InterPro"/>
</dbReference>
<reference evidence="3 4" key="2">
    <citation type="submission" date="2016-12" db="EMBL/GenBank/DDBJ databases">
        <title>Diversity of luminous bacteria.</title>
        <authorList>
            <person name="Yoshizawa S."/>
            <person name="Kogure K."/>
        </authorList>
    </citation>
    <scope>NUCLEOTIDE SEQUENCE [LARGE SCALE GENOMIC DNA]</scope>
    <source>
        <strain evidence="3 4">NBRC 105001</strain>
    </source>
</reference>
<dbReference type="SUPFAM" id="SSF55729">
    <property type="entry name" value="Acyl-CoA N-acyltransferases (Nat)"/>
    <property type="match status" value="1"/>
</dbReference>
<evidence type="ECO:0000313" key="2">
    <source>
        <dbReference type="EMBL" id="GLR77153.1"/>
    </source>
</evidence>
<dbReference type="AlphaFoldDB" id="A0A2S7X7Z7"/>
<dbReference type="Pfam" id="PF13302">
    <property type="entry name" value="Acetyltransf_3"/>
    <property type="match status" value="1"/>
</dbReference>
<keyword evidence="5" id="KW-1185">Reference proteome</keyword>
<gene>
    <name evidence="3" type="ORF">BTO23_15355</name>
    <name evidence="2" type="ORF">GCM10007855_40280</name>
</gene>
<accession>A0A2S7X7Z7</accession>
<protein>
    <submittedName>
        <fullName evidence="2">GNAT family acetyltransferase</fullName>
    </submittedName>
</protein>
<sequence>MTETERLILKPVMIEDIDIYKQIMSCPLMSQYLPKSAPYNNDEIFQHVVKRMDHWKQGFGSFIVYSKVNPEVKLGYVGVETSPNVECSDIRYGFMQNAQGKGYAYEAANAVLGFTFGLGNHQKIYGVAVKDNIPSIKILEKLGMEIDESVVIYNDEKLVTLSVEEFV</sequence>
<evidence type="ECO:0000313" key="3">
    <source>
        <dbReference type="EMBL" id="PQJ87484.1"/>
    </source>
</evidence>
<dbReference type="InterPro" id="IPR051531">
    <property type="entry name" value="N-acetyltransferase"/>
</dbReference>
<dbReference type="PROSITE" id="PS51186">
    <property type="entry name" value="GNAT"/>
    <property type="match status" value="1"/>
</dbReference>
<proteinExistence type="predicted"/>